<dbReference type="EMBL" id="CAJNOQ010007061">
    <property type="protein sequence ID" value="CAF1156553.1"/>
    <property type="molecule type" value="Genomic_DNA"/>
</dbReference>
<dbReference type="PANTHER" id="PTHR11037:SF21">
    <property type="entry name" value="GEMINI, ISOFORM C"/>
    <property type="match status" value="1"/>
</dbReference>
<keyword evidence="4 7" id="KW-0238">DNA-binding</keyword>
<accession>A0A814T4N3</accession>
<gene>
    <name evidence="10" type="ORF">GPM918_LOCUS21456</name>
    <name evidence="11" type="ORF">SRO942_LOCUS21454</name>
</gene>
<evidence type="ECO:0000256" key="2">
    <source>
        <dbReference type="ARBA" id="ARBA00010852"/>
    </source>
</evidence>
<proteinExistence type="inferred from homology"/>
<dbReference type="Pfam" id="PF25416">
    <property type="entry name" value="GRHL1_C"/>
    <property type="match status" value="1"/>
</dbReference>
<feature type="compositionally biased region" description="Low complexity" evidence="8">
    <location>
        <begin position="96"/>
        <end position="116"/>
    </location>
</feature>
<dbReference type="Pfam" id="PF04516">
    <property type="entry name" value="CP2"/>
    <property type="match status" value="1"/>
</dbReference>
<dbReference type="InterPro" id="IPR013761">
    <property type="entry name" value="SAM/pointed_sf"/>
</dbReference>
<comment type="caution">
    <text evidence="10">The sequence shown here is derived from an EMBL/GenBank/DDBJ whole genome shotgun (WGS) entry which is preliminary data.</text>
</comment>
<dbReference type="GO" id="GO:0005634">
    <property type="term" value="C:nucleus"/>
    <property type="evidence" value="ECO:0007669"/>
    <property type="project" value="UniProtKB-SubCell"/>
</dbReference>
<keyword evidence="5" id="KW-0804">Transcription</keyword>
<sequence length="635" mass="73279">MFNDSTLNQLLHRIERLFDGSDCQKYSELFLNDLIKPMYTLYQEQHDDNSTDGTSSTTTATTFTDMNLDLGEPTLYIANDLVSYLTEDVQTPLMPNHTHNQNSSSSHSSSSPTYNRNSHHSSTSPTQHFQFILNAGTSASARITEETITYLNQGQPYEIKFHVNNNQRSKLASSNVTNIQPTTYRSILRLCFWDKNFQLNEYDHVNKWLCEYNSTSLFDIDMNLTYGVLSVIKSRSIKNAVEIVWDNLQQTSLFIRFKCTSTDFAPKRHGGEKGIPLRIQIDTYEIIEERNVDDNSISERPKHVNSCCCKIQLFRLKGAQRKNKSDKIKIEKLNIEQRRRYQNILEYTILQQCPITTLYTLDLLSFSYPPDDLGICSQTVQQDNSLITQNCTVQNENEGTVSGGDDDLTNSTLKRYPSDSSIDRTLTLSNLTTAYDCSPSVPSPSSLILSSSLPDMKQLYSSLPTQISQNIQQTITTHSTSDDVQKWLELYNFHTIMSLFRYYTGLDILRLNVDDVLRICGDCIGIRLYNQLKQTPVPPLKTLYIKQLNDDYYHCIYLHSLTRKELLQKIIEQFQLNKISSVYCQFYIEQQQQELKIIVDDDVVKYSILNQMRLILHTKQDEQNLIYEIILILIN</sequence>
<evidence type="ECO:0000256" key="7">
    <source>
        <dbReference type="PROSITE-ProRule" id="PRU01313"/>
    </source>
</evidence>
<protein>
    <recommendedName>
        <fullName evidence="9">Grh/CP2 DB domain-containing protein</fullName>
    </recommendedName>
</protein>
<dbReference type="PROSITE" id="PS51968">
    <property type="entry name" value="GRH_CP2_DB"/>
    <property type="match status" value="1"/>
</dbReference>
<dbReference type="Gene3D" id="1.10.150.50">
    <property type="entry name" value="Transcription Factor, Ets-1"/>
    <property type="match status" value="1"/>
</dbReference>
<name>A0A814T4N3_9BILA</name>
<evidence type="ECO:0000313" key="12">
    <source>
        <dbReference type="Proteomes" id="UP000663829"/>
    </source>
</evidence>
<reference evidence="10" key="1">
    <citation type="submission" date="2021-02" db="EMBL/GenBank/DDBJ databases">
        <authorList>
            <person name="Nowell W R."/>
        </authorList>
    </citation>
    <scope>NUCLEOTIDE SEQUENCE</scope>
</reference>
<keyword evidence="3" id="KW-0805">Transcription regulation</keyword>
<comment type="subcellular location">
    <subcellularLocation>
        <location evidence="1 7">Nucleus</location>
    </subcellularLocation>
</comment>
<dbReference type="Proteomes" id="UP000681722">
    <property type="component" value="Unassembled WGS sequence"/>
</dbReference>
<dbReference type="InterPro" id="IPR007604">
    <property type="entry name" value="CP2"/>
</dbReference>
<dbReference type="Proteomes" id="UP000663829">
    <property type="component" value="Unassembled WGS sequence"/>
</dbReference>
<feature type="region of interest" description="Disordered" evidence="8">
    <location>
        <begin position="92"/>
        <end position="124"/>
    </location>
</feature>
<dbReference type="InterPro" id="IPR041418">
    <property type="entry name" value="SAM_3"/>
</dbReference>
<evidence type="ECO:0000313" key="11">
    <source>
        <dbReference type="EMBL" id="CAF3919994.1"/>
    </source>
</evidence>
<dbReference type="GO" id="GO:0000978">
    <property type="term" value="F:RNA polymerase II cis-regulatory region sequence-specific DNA binding"/>
    <property type="evidence" value="ECO:0007669"/>
    <property type="project" value="TreeGrafter"/>
</dbReference>
<dbReference type="PANTHER" id="PTHR11037">
    <property type="entry name" value="TRANSCRIPTION FACTOR CP2"/>
    <property type="match status" value="1"/>
</dbReference>
<feature type="domain" description="Grh/CP2 DB" evidence="9">
    <location>
        <begin position="125"/>
        <end position="381"/>
    </location>
</feature>
<dbReference type="OrthoDB" id="6029at2759"/>
<organism evidence="10 12">
    <name type="scientific">Didymodactylos carnosus</name>
    <dbReference type="NCBI Taxonomy" id="1234261"/>
    <lineage>
        <taxon>Eukaryota</taxon>
        <taxon>Metazoa</taxon>
        <taxon>Spiralia</taxon>
        <taxon>Gnathifera</taxon>
        <taxon>Rotifera</taxon>
        <taxon>Eurotatoria</taxon>
        <taxon>Bdelloidea</taxon>
        <taxon>Philodinida</taxon>
        <taxon>Philodinidae</taxon>
        <taxon>Didymodactylos</taxon>
    </lineage>
</organism>
<dbReference type="InterPro" id="IPR057520">
    <property type="entry name" value="GRHL1/CP2_C"/>
</dbReference>
<dbReference type="InterPro" id="IPR040167">
    <property type="entry name" value="TF_CP2-like"/>
</dbReference>
<dbReference type="Pfam" id="PF18016">
    <property type="entry name" value="SAM_3"/>
    <property type="match status" value="1"/>
</dbReference>
<evidence type="ECO:0000256" key="5">
    <source>
        <dbReference type="ARBA" id="ARBA00023163"/>
    </source>
</evidence>
<keyword evidence="6 7" id="KW-0539">Nucleus</keyword>
<dbReference type="EMBL" id="CAJOBC010007061">
    <property type="protein sequence ID" value="CAF3919994.1"/>
    <property type="molecule type" value="Genomic_DNA"/>
</dbReference>
<evidence type="ECO:0000256" key="4">
    <source>
        <dbReference type="ARBA" id="ARBA00023125"/>
    </source>
</evidence>
<evidence type="ECO:0000256" key="3">
    <source>
        <dbReference type="ARBA" id="ARBA00023015"/>
    </source>
</evidence>
<evidence type="ECO:0000256" key="6">
    <source>
        <dbReference type="ARBA" id="ARBA00023242"/>
    </source>
</evidence>
<evidence type="ECO:0000256" key="8">
    <source>
        <dbReference type="SAM" id="MobiDB-lite"/>
    </source>
</evidence>
<dbReference type="AlphaFoldDB" id="A0A814T4N3"/>
<evidence type="ECO:0000256" key="1">
    <source>
        <dbReference type="ARBA" id="ARBA00004123"/>
    </source>
</evidence>
<dbReference type="GO" id="GO:0001228">
    <property type="term" value="F:DNA-binding transcription activator activity, RNA polymerase II-specific"/>
    <property type="evidence" value="ECO:0007669"/>
    <property type="project" value="TreeGrafter"/>
</dbReference>
<evidence type="ECO:0000313" key="10">
    <source>
        <dbReference type="EMBL" id="CAF1156553.1"/>
    </source>
</evidence>
<keyword evidence="12" id="KW-1185">Reference proteome</keyword>
<evidence type="ECO:0000259" key="9">
    <source>
        <dbReference type="PROSITE" id="PS51968"/>
    </source>
</evidence>
<dbReference type="SUPFAM" id="SSF47769">
    <property type="entry name" value="SAM/Pointed domain"/>
    <property type="match status" value="1"/>
</dbReference>
<comment type="similarity">
    <text evidence="2">Belongs to the grh/CP2 family. CP2 subfamily.</text>
</comment>